<dbReference type="PROSITE" id="PS01107">
    <property type="entry name" value="RIBOSOMAL_L27E"/>
    <property type="match status" value="1"/>
</dbReference>
<dbReference type="KEGG" id="ccp:CHC_T00010303001"/>
<evidence type="ECO:0000256" key="1">
    <source>
        <dbReference type="ARBA" id="ARBA00009124"/>
    </source>
</evidence>
<organism evidence="5 6">
    <name type="scientific">Chondrus crispus</name>
    <name type="common">Carrageen Irish moss</name>
    <name type="synonym">Polymorpha crispa</name>
    <dbReference type="NCBI Taxonomy" id="2769"/>
    <lineage>
        <taxon>Eukaryota</taxon>
        <taxon>Rhodophyta</taxon>
        <taxon>Florideophyceae</taxon>
        <taxon>Rhodymeniophycidae</taxon>
        <taxon>Gigartinales</taxon>
        <taxon>Gigartinaceae</taxon>
        <taxon>Chondrus</taxon>
    </lineage>
</organism>
<dbReference type="Proteomes" id="UP000012073">
    <property type="component" value="Unassembled WGS sequence"/>
</dbReference>
<dbReference type="Pfam" id="PF01777">
    <property type="entry name" value="Ribosomal_L27e"/>
    <property type="match status" value="1"/>
</dbReference>
<dbReference type="InterPro" id="IPR018262">
    <property type="entry name" value="Ribosomal_eL27_CS"/>
</dbReference>
<dbReference type="EMBL" id="HG001647">
    <property type="protein sequence ID" value="CDF33494.1"/>
    <property type="molecule type" value="Genomic_DNA"/>
</dbReference>
<dbReference type="Gramene" id="CDF33494">
    <property type="protein sequence ID" value="CDF33494"/>
    <property type="gene ID" value="CHC_T00010303001"/>
</dbReference>
<dbReference type="InterPro" id="IPR041991">
    <property type="entry name" value="Ribosomal_eL27_KOW"/>
</dbReference>
<protein>
    <recommendedName>
        <fullName evidence="4">60S ribosomal protein L27</fullName>
    </recommendedName>
</protein>
<dbReference type="GO" id="GO:0005840">
    <property type="term" value="C:ribosome"/>
    <property type="evidence" value="ECO:0007669"/>
    <property type="project" value="UniProtKB-KW"/>
</dbReference>
<keyword evidence="2 4" id="KW-0689">Ribosomal protein</keyword>
<evidence type="ECO:0000313" key="6">
    <source>
        <dbReference type="Proteomes" id="UP000012073"/>
    </source>
</evidence>
<dbReference type="AlphaFoldDB" id="R7Q674"/>
<keyword evidence="6" id="KW-1185">Reference proteome</keyword>
<dbReference type="InterPro" id="IPR008991">
    <property type="entry name" value="Translation_prot_SH3-like_sf"/>
</dbReference>
<dbReference type="GeneID" id="17321004"/>
<evidence type="ECO:0000313" key="5">
    <source>
        <dbReference type="EMBL" id="CDF33494.1"/>
    </source>
</evidence>
<comment type="similarity">
    <text evidence="1 4">Belongs to the eukaryotic ribosomal protein eL27 family.</text>
</comment>
<dbReference type="FunFam" id="2.30.30.770:FF:000001">
    <property type="entry name" value="60S ribosomal protein L27"/>
    <property type="match status" value="1"/>
</dbReference>
<dbReference type="GO" id="GO:1990904">
    <property type="term" value="C:ribonucleoprotein complex"/>
    <property type="evidence" value="ECO:0007669"/>
    <property type="project" value="UniProtKB-KW"/>
</dbReference>
<dbReference type="InterPro" id="IPR001141">
    <property type="entry name" value="Ribosomal_eL27"/>
</dbReference>
<dbReference type="OrthoDB" id="2365484at2759"/>
<dbReference type="OMA" id="NQWFFTK"/>
<dbReference type="RefSeq" id="XP_005713297.1">
    <property type="nucleotide sequence ID" value="XM_005713240.1"/>
</dbReference>
<dbReference type="PANTHER" id="PTHR10497">
    <property type="entry name" value="60S RIBOSOMAL PROTEIN L27"/>
    <property type="match status" value="1"/>
</dbReference>
<reference evidence="6" key="1">
    <citation type="journal article" date="2013" name="Proc. Natl. Acad. Sci. U.S.A.">
        <title>Genome structure and metabolic features in the red seaweed Chondrus crispus shed light on evolution of the Archaeplastida.</title>
        <authorList>
            <person name="Collen J."/>
            <person name="Porcel B."/>
            <person name="Carre W."/>
            <person name="Ball S.G."/>
            <person name="Chaparro C."/>
            <person name="Tonon T."/>
            <person name="Barbeyron T."/>
            <person name="Michel G."/>
            <person name="Noel B."/>
            <person name="Valentin K."/>
            <person name="Elias M."/>
            <person name="Artiguenave F."/>
            <person name="Arun A."/>
            <person name="Aury J.M."/>
            <person name="Barbosa-Neto J.F."/>
            <person name="Bothwell J.H."/>
            <person name="Bouget F.Y."/>
            <person name="Brillet L."/>
            <person name="Cabello-Hurtado F."/>
            <person name="Capella-Gutierrez S."/>
            <person name="Charrier B."/>
            <person name="Cladiere L."/>
            <person name="Cock J.M."/>
            <person name="Coelho S.M."/>
            <person name="Colleoni C."/>
            <person name="Czjzek M."/>
            <person name="Da Silva C."/>
            <person name="Delage L."/>
            <person name="Denoeud F."/>
            <person name="Deschamps P."/>
            <person name="Dittami S.M."/>
            <person name="Gabaldon T."/>
            <person name="Gachon C.M."/>
            <person name="Groisillier A."/>
            <person name="Herve C."/>
            <person name="Jabbari K."/>
            <person name="Katinka M."/>
            <person name="Kloareg B."/>
            <person name="Kowalczyk N."/>
            <person name="Labadie K."/>
            <person name="Leblanc C."/>
            <person name="Lopez P.J."/>
            <person name="McLachlan D.H."/>
            <person name="Meslet-Cladiere L."/>
            <person name="Moustafa A."/>
            <person name="Nehr Z."/>
            <person name="Nyvall Collen P."/>
            <person name="Panaud O."/>
            <person name="Partensky F."/>
            <person name="Poulain J."/>
            <person name="Rensing S.A."/>
            <person name="Rousvoal S."/>
            <person name="Samson G."/>
            <person name="Symeonidi A."/>
            <person name="Weissenbach J."/>
            <person name="Zambounis A."/>
            <person name="Wincker P."/>
            <person name="Boyen C."/>
        </authorList>
    </citation>
    <scope>NUCLEOTIDE SEQUENCE [LARGE SCALE GENOMIC DNA]</scope>
    <source>
        <strain evidence="6">cv. Stackhouse</strain>
    </source>
</reference>
<dbReference type="GO" id="GO:0003735">
    <property type="term" value="F:structural constituent of ribosome"/>
    <property type="evidence" value="ECO:0007669"/>
    <property type="project" value="InterPro"/>
</dbReference>
<gene>
    <name evidence="5" type="ORF">CHC_T00010303001</name>
</gene>
<dbReference type="SUPFAM" id="SSF50104">
    <property type="entry name" value="Translation proteins SH3-like domain"/>
    <property type="match status" value="1"/>
</dbReference>
<dbReference type="CDD" id="cd06090">
    <property type="entry name" value="KOW_RPL27"/>
    <property type="match status" value="1"/>
</dbReference>
<accession>R7Q674</accession>
<dbReference type="GO" id="GO:0006412">
    <property type="term" value="P:translation"/>
    <property type="evidence" value="ECO:0007669"/>
    <property type="project" value="InterPro"/>
</dbReference>
<evidence type="ECO:0000256" key="3">
    <source>
        <dbReference type="ARBA" id="ARBA00023274"/>
    </source>
</evidence>
<evidence type="ECO:0000256" key="4">
    <source>
        <dbReference type="RuleBase" id="RU000575"/>
    </source>
</evidence>
<dbReference type="STRING" id="2769.R7Q674"/>
<proteinExistence type="inferred from homology"/>
<keyword evidence="3 4" id="KW-0687">Ribonucleoprotein</keyword>
<evidence type="ECO:0000256" key="2">
    <source>
        <dbReference type="ARBA" id="ARBA00022980"/>
    </source>
</evidence>
<name>R7Q674_CHOCR</name>
<dbReference type="Gene3D" id="2.30.30.770">
    <property type="match status" value="1"/>
</dbReference>
<dbReference type="InterPro" id="IPR038655">
    <property type="entry name" value="Ribosomal_eL27_sf"/>
</dbReference>
<sequence>MGKFLKPAKIVILLQGKHAGKKAVILQNHDNGTNKHSYGHCIVAGIEKYPRRVKKSMSKKKIALRSDMSVFVKVVNYNHLMPTRYTLDLGDAVKSGLDMAAFSSPGANAERPEARKEGRELVKKELSQRYNAGKNQWFFTPLRF</sequence>